<gene>
    <name evidence="1" type="ORF">L6452_32346</name>
</gene>
<dbReference type="EMBL" id="CM042057">
    <property type="protein sequence ID" value="KAI3692529.1"/>
    <property type="molecule type" value="Genomic_DNA"/>
</dbReference>
<protein>
    <submittedName>
        <fullName evidence="1">Uncharacterized protein</fullName>
    </submittedName>
</protein>
<dbReference type="Proteomes" id="UP001055879">
    <property type="component" value="Linkage Group LG11"/>
</dbReference>
<reference evidence="1 2" key="2">
    <citation type="journal article" date="2022" name="Mol. Ecol. Resour.">
        <title>The genomes of chicory, endive, great burdock and yacon provide insights into Asteraceae paleo-polyploidization history and plant inulin production.</title>
        <authorList>
            <person name="Fan W."/>
            <person name="Wang S."/>
            <person name="Wang H."/>
            <person name="Wang A."/>
            <person name="Jiang F."/>
            <person name="Liu H."/>
            <person name="Zhao H."/>
            <person name="Xu D."/>
            <person name="Zhang Y."/>
        </authorList>
    </citation>
    <scope>NUCLEOTIDE SEQUENCE [LARGE SCALE GENOMIC DNA]</scope>
    <source>
        <strain evidence="2">cv. Niubang</strain>
    </source>
</reference>
<comment type="caution">
    <text evidence="1">The sequence shown here is derived from an EMBL/GenBank/DDBJ whole genome shotgun (WGS) entry which is preliminary data.</text>
</comment>
<name>A0ACB8Z5K5_ARCLA</name>
<evidence type="ECO:0000313" key="1">
    <source>
        <dbReference type="EMBL" id="KAI3692529.1"/>
    </source>
</evidence>
<sequence length="239" mass="26071">MSSLRVEEEFNESSYLRVRVTVFVDDFELWGSLESFVSGFPTDRGAMVDVTFSDGTLATAAVPSGASALLDLGRNKVNSSTQTLDVSHNDLMGDIPPILGKHRSLSYVDFSSNQLSGNIVIDVYACNLKHLDLSMNLMTGVNPSELAYTMVVTEKCDVYSFGVVALETIGGKHPGELMSSLNLSCARGTSLANILDARLTYPTEEWIQKELLRVYNVALACIATDPKSRPTMRSVSQEL</sequence>
<accession>A0ACB8Z5K5</accession>
<reference evidence="2" key="1">
    <citation type="journal article" date="2022" name="Mol. Ecol. Resour.">
        <title>The genomes of chicory, endive, great burdock and yacon provide insights into Asteraceae palaeo-polyploidization history and plant inulin production.</title>
        <authorList>
            <person name="Fan W."/>
            <person name="Wang S."/>
            <person name="Wang H."/>
            <person name="Wang A."/>
            <person name="Jiang F."/>
            <person name="Liu H."/>
            <person name="Zhao H."/>
            <person name="Xu D."/>
            <person name="Zhang Y."/>
        </authorList>
    </citation>
    <scope>NUCLEOTIDE SEQUENCE [LARGE SCALE GENOMIC DNA]</scope>
    <source>
        <strain evidence="2">cv. Niubang</strain>
    </source>
</reference>
<keyword evidence="2" id="KW-1185">Reference proteome</keyword>
<evidence type="ECO:0000313" key="2">
    <source>
        <dbReference type="Proteomes" id="UP001055879"/>
    </source>
</evidence>
<organism evidence="1 2">
    <name type="scientific">Arctium lappa</name>
    <name type="common">Greater burdock</name>
    <name type="synonym">Lappa major</name>
    <dbReference type="NCBI Taxonomy" id="4217"/>
    <lineage>
        <taxon>Eukaryota</taxon>
        <taxon>Viridiplantae</taxon>
        <taxon>Streptophyta</taxon>
        <taxon>Embryophyta</taxon>
        <taxon>Tracheophyta</taxon>
        <taxon>Spermatophyta</taxon>
        <taxon>Magnoliopsida</taxon>
        <taxon>eudicotyledons</taxon>
        <taxon>Gunneridae</taxon>
        <taxon>Pentapetalae</taxon>
        <taxon>asterids</taxon>
        <taxon>campanulids</taxon>
        <taxon>Asterales</taxon>
        <taxon>Asteraceae</taxon>
        <taxon>Carduoideae</taxon>
        <taxon>Cardueae</taxon>
        <taxon>Arctiinae</taxon>
        <taxon>Arctium</taxon>
    </lineage>
</organism>
<proteinExistence type="predicted"/>